<dbReference type="RefSeq" id="WP_191160474.1">
    <property type="nucleotide sequence ID" value="NZ_JACXAI010000030.1"/>
</dbReference>
<dbReference type="Pfam" id="PF14044">
    <property type="entry name" value="NETI"/>
    <property type="match status" value="1"/>
</dbReference>
<proteinExistence type="predicted"/>
<comment type="caution">
    <text evidence="1">The sequence shown here is derived from an EMBL/GenBank/DDBJ whole genome shotgun (WGS) entry which is preliminary data.</text>
</comment>
<dbReference type="InterPro" id="IPR025930">
    <property type="entry name" value="NETI"/>
</dbReference>
<gene>
    <name evidence="1" type="ORF">IC621_19250</name>
</gene>
<accession>A0A926NLW7</accession>
<keyword evidence="2" id="KW-1185">Reference proteome</keyword>
<dbReference type="AlphaFoldDB" id="A0A926NLW7"/>
<evidence type="ECO:0000313" key="1">
    <source>
        <dbReference type="EMBL" id="MBD1382358.1"/>
    </source>
</evidence>
<organism evidence="1 2">
    <name type="scientific">Metabacillus arenae</name>
    <dbReference type="NCBI Taxonomy" id="2771434"/>
    <lineage>
        <taxon>Bacteria</taxon>
        <taxon>Bacillati</taxon>
        <taxon>Bacillota</taxon>
        <taxon>Bacilli</taxon>
        <taxon>Bacillales</taxon>
        <taxon>Bacillaceae</taxon>
        <taxon>Metabacillus</taxon>
    </lineage>
</organism>
<reference evidence="1" key="1">
    <citation type="submission" date="2020-09" db="EMBL/GenBank/DDBJ databases">
        <title>A novel bacterium of genus Bacillus, isolated from South China Sea.</title>
        <authorList>
            <person name="Huang H."/>
            <person name="Mo K."/>
            <person name="Hu Y."/>
        </authorList>
    </citation>
    <scope>NUCLEOTIDE SEQUENCE</scope>
    <source>
        <strain evidence="1">IB182487</strain>
    </source>
</reference>
<protein>
    <submittedName>
        <fullName evidence="1">NETI motif-containing protein</fullName>
    </submittedName>
</protein>
<name>A0A926NLW7_9BACI</name>
<evidence type="ECO:0000313" key="2">
    <source>
        <dbReference type="Proteomes" id="UP000626844"/>
    </source>
</evidence>
<dbReference type="EMBL" id="JACXAI010000030">
    <property type="protein sequence ID" value="MBD1382358.1"/>
    <property type="molecule type" value="Genomic_DNA"/>
</dbReference>
<dbReference type="Proteomes" id="UP000626844">
    <property type="component" value="Unassembled WGS sequence"/>
</dbReference>
<sequence>MSKKPAKRKFEVEESETISQCLERMKNEGYSPTRRMEEPIFQEVKEDGKIQIVPVGRKIIFEGKLL</sequence>